<evidence type="ECO:0000256" key="5">
    <source>
        <dbReference type="PROSITE-ProRule" id="PRU00776"/>
    </source>
</evidence>
<feature type="chain" id="PRO_5043606973" description="Pacifastin domain-containing protein" evidence="6">
    <location>
        <begin position="24"/>
        <end position="180"/>
    </location>
</feature>
<evidence type="ECO:0000256" key="1">
    <source>
        <dbReference type="ARBA" id="ARBA00004613"/>
    </source>
</evidence>
<evidence type="ECO:0000256" key="2">
    <source>
        <dbReference type="ARBA" id="ARBA00022525"/>
    </source>
</evidence>
<dbReference type="SUPFAM" id="SSF57283">
    <property type="entry name" value="PMP inhibitors"/>
    <property type="match status" value="2"/>
</dbReference>
<feature type="signal peptide" evidence="6">
    <location>
        <begin position="1"/>
        <end position="23"/>
    </location>
</feature>
<dbReference type="InterPro" id="IPR001007">
    <property type="entry name" value="VWF_dom"/>
</dbReference>
<keyword evidence="5" id="KW-0722">Serine protease inhibitor</keyword>
<dbReference type="Pfam" id="PF05375">
    <property type="entry name" value="Pacifastin_I"/>
    <property type="match status" value="2"/>
</dbReference>
<dbReference type="SMART" id="SM00215">
    <property type="entry name" value="VWC_out"/>
    <property type="match status" value="1"/>
</dbReference>
<dbReference type="Proteomes" id="UP001497623">
    <property type="component" value="Unassembled WGS sequence"/>
</dbReference>
<feature type="domain" description="Pacifastin" evidence="7">
    <location>
        <begin position="69"/>
        <end position="102"/>
    </location>
</feature>
<dbReference type="GO" id="GO:0005576">
    <property type="term" value="C:extracellular region"/>
    <property type="evidence" value="ECO:0007669"/>
    <property type="project" value="UniProtKB-SubCell"/>
</dbReference>
<dbReference type="EMBL" id="CAXKWB010020749">
    <property type="protein sequence ID" value="CAL4122763.1"/>
    <property type="molecule type" value="Genomic_DNA"/>
</dbReference>
<dbReference type="AlphaFoldDB" id="A0AAV2RHC3"/>
<sequence length="180" mass="19882">MLGARINLSLLLIIGSSYSFASTLIPNKDGVPSGKKLTDGSNTMELPKSPVQMLERSEPFSNPRLERDAAECQEGAEWTDDCNRCRCQNGLPTCTSRICLHDQECVEGSSWTFGCNTCYCFNGKPACTSMLCLHEQASECAGGTHWMEKCNPCYCKFGRSFCTQDDCVDELSKQGVQFLD</sequence>
<accession>A0AAV2RHC3</accession>
<keyword evidence="9" id="KW-1185">Reference proteome</keyword>
<name>A0AAV2RHC3_MEGNR</name>
<comment type="caution">
    <text evidence="8">The sequence shown here is derived from an EMBL/GenBank/DDBJ whole genome shotgun (WGS) entry which is preliminary data.</text>
</comment>
<comment type="subcellular location">
    <subcellularLocation>
        <location evidence="1">Secreted</location>
    </subcellularLocation>
</comment>
<reference evidence="8 9" key="1">
    <citation type="submission" date="2024-05" db="EMBL/GenBank/DDBJ databases">
        <authorList>
            <person name="Wallberg A."/>
        </authorList>
    </citation>
    <scope>NUCLEOTIDE SEQUENCE [LARGE SCALE GENOMIC DNA]</scope>
</reference>
<evidence type="ECO:0000313" key="9">
    <source>
        <dbReference type="Proteomes" id="UP001497623"/>
    </source>
</evidence>
<proteinExistence type="inferred from homology"/>
<evidence type="ECO:0000259" key="7">
    <source>
        <dbReference type="PROSITE" id="PS51446"/>
    </source>
</evidence>
<keyword evidence="3 5" id="KW-1015">Disulfide bond</keyword>
<feature type="disulfide bond" evidence="5">
    <location>
        <begin position="72"/>
        <end position="87"/>
    </location>
</feature>
<dbReference type="InterPro" id="IPR008037">
    <property type="entry name" value="Pacifastin_dom"/>
</dbReference>
<evidence type="ECO:0000256" key="3">
    <source>
        <dbReference type="ARBA" id="ARBA00023157"/>
    </source>
</evidence>
<organism evidence="8 9">
    <name type="scientific">Meganyctiphanes norvegica</name>
    <name type="common">Northern krill</name>
    <name type="synonym">Thysanopoda norvegica</name>
    <dbReference type="NCBI Taxonomy" id="48144"/>
    <lineage>
        <taxon>Eukaryota</taxon>
        <taxon>Metazoa</taxon>
        <taxon>Ecdysozoa</taxon>
        <taxon>Arthropoda</taxon>
        <taxon>Crustacea</taxon>
        <taxon>Multicrustacea</taxon>
        <taxon>Malacostraca</taxon>
        <taxon>Eumalacostraca</taxon>
        <taxon>Eucarida</taxon>
        <taxon>Euphausiacea</taxon>
        <taxon>Euphausiidae</taxon>
        <taxon>Meganyctiphanes</taxon>
    </lineage>
</organism>
<protein>
    <recommendedName>
        <fullName evidence="7">Pacifastin domain-containing protein</fullName>
    </recommendedName>
</protein>
<dbReference type="GO" id="GO:0004867">
    <property type="term" value="F:serine-type endopeptidase inhibitor activity"/>
    <property type="evidence" value="ECO:0007669"/>
    <property type="project" value="UniProtKB-UniRule"/>
</dbReference>
<keyword evidence="2" id="KW-0964">Secreted</keyword>
<comment type="similarity">
    <text evidence="4 5">Belongs to the protease inhibitor I19 family.</text>
</comment>
<keyword evidence="5" id="KW-0646">Protease inhibitor</keyword>
<evidence type="ECO:0000256" key="4">
    <source>
        <dbReference type="ARBA" id="ARBA00029459"/>
    </source>
</evidence>
<dbReference type="InterPro" id="IPR036201">
    <property type="entry name" value="Pacifastin_dom_sf"/>
</dbReference>
<comment type="caution">
    <text evidence="5">Lacks conserved residue(s) required for the propagation of feature annotation.</text>
</comment>
<keyword evidence="6" id="KW-0732">Signal</keyword>
<evidence type="ECO:0000313" key="8">
    <source>
        <dbReference type="EMBL" id="CAL4122763.1"/>
    </source>
</evidence>
<evidence type="ECO:0000256" key="6">
    <source>
        <dbReference type="SAM" id="SignalP"/>
    </source>
</evidence>
<dbReference type="PROSITE" id="PS51446">
    <property type="entry name" value="PACIFASTIN"/>
    <property type="match status" value="1"/>
</dbReference>
<gene>
    <name evidence="8" type="ORF">MNOR_LOCUS23485</name>
</gene>